<dbReference type="EC" id="2.7.8.26" evidence="5 19"/>
<organism evidence="20 21">
    <name type="scientific">Candidatus Magnetobacterium casense</name>
    <dbReference type="NCBI Taxonomy" id="1455061"/>
    <lineage>
        <taxon>Bacteria</taxon>
        <taxon>Pseudomonadati</taxon>
        <taxon>Nitrospirota</taxon>
        <taxon>Thermodesulfovibrionia</taxon>
        <taxon>Thermodesulfovibrionales</taxon>
        <taxon>Candidatus Magnetobacteriaceae</taxon>
        <taxon>Candidatus Magnetobacterium</taxon>
    </lineage>
</organism>
<dbReference type="PANTHER" id="PTHR34148">
    <property type="entry name" value="ADENOSYLCOBINAMIDE-GDP RIBAZOLETRANSFERASE"/>
    <property type="match status" value="1"/>
</dbReference>
<evidence type="ECO:0000256" key="9">
    <source>
        <dbReference type="ARBA" id="ARBA00022679"/>
    </source>
</evidence>
<comment type="cofactor">
    <cofactor evidence="1 19">
        <name>Mg(2+)</name>
        <dbReference type="ChEBI" id="CHEBI:18420"/>
    </cofactor>
</comment>
<keyword evidence="21" id="KW-1185">Reference proteome</keyword>
<evidence type="ECO:0000256" key="18">
    <source>
        <dbReference type="ARBA" id="ARBA00049504"/>
    </source>
</evidence>
<comment type="caution">
    <text evidence="20">The sequence shown here is derived from an EMBL/GenBank/DDBJ whole genome shotgun (WGS) entry which is preliminary data.</text>
</comment>
<comment type="pathway">
    <text evidence="3 19">Cofactor biosynthesis; adenosylcobalamin biosynthesis; adenosylcobalamin from cob(II)yrinate a,c-diamide: step 7/7.</text>
</comment>
<sequence length="231" mass="24606">MPWRFEVLGDRDVANSAASFPLVGLLIGGCLWGCWAVSSRYLPAEVAVLLVVLTLTVITGGLHLDAIADTFDAIAARKSVAEKLGIMKSPTVGPFGVASIVFCIMLKYLLLKTPLAINAYALVLCPVVGRSCCVYAMYAGKSAMKDGLGRVFIENTTSWILLLSLLAAISIAAAFGVRYLVILPVCYAFTHLCVMSFGKLLGGLNGDTLGALIELNELLFLLVLNVRQGSM</sequence>
<keyword evidence="12 19" id="KW-1133">Transmembrane helix</keyword>
<evidence type="ECO:0000256" key="1">
    <source>
        <dbReference type="ARBA" id="ARBA00001946"/>
    </source>
</evidence>
<comment type="function">
    <text evidence="14 19">Joins adenosylcobinamide-GDP and alpha-ribazole to generate adenosylcobalamin (Ado-cobalamin). Also synthesizes adenosylcobalamin 5'-phosphate from adenosylcobinamide-GDP and alpha-ribazole 5'-phosphate.</text>
</comment>
<evidence type="ECO:0000256" key="16">
    <source>
        <dbReference type="ARBA" id="ARBA00032853"/>
    </source>
</evidence>
<evidence type="ECO:0000313" key="20">
    <source>
        <dbReference type="EMBL" id="MBV6342225.1"/>
    </source>
</evidence>
<keyword evidence="8 19" id="KW-0169">Cobalamin biosynthesis</keyword>
<proteinExistence type="inferred from homology"/>
<evidence type="ECO:0000256" key="10">
    <source>
        <dbReference type="ARBA" id="ARBA00022692"/>
    </source>
</evidence>
<dbReference type="InterPro" id="IPR003805">
    <property type="entry name" value="CobS"/>
</dbReference>
<evidence type="ECO:0000256" key="3">
    <source>
        <dbReference type="ARBA" id="ARBA00004663"/>
    </source>
</evidence>
<evidence type="ECO:0000256" key="2">
    <source>
        <dbReference type="ARBA" id="ARBA00004651"/>
    </source>
</evidence>
<feature type="transmembrane region" description="Helical" evidence="19">
    <location>
        <begin position="44"/>
        <end position="64"/>
    </location>
</feature>
<evidence type="ECO:0000256" key="4">
    <source>
        <dbReference type="ARBA" id="ARBA00010561"/>
    </source>
</evidence>
<dbReference type="PROSITE" id="PS51257">
    <property type="entry name" value="PROKAR_LIPOPROTEIN"/>
    <property type="match status" value="1"/>
</dbReference>
<evidence type="ECO:0000256" key="14">
    <source>
        <dbReference type="ARBA" id="ARBA00025228"/>
    </source>
</evidence>
<evidence type="ECO:0000256" key="5">
    <source>
        <dbReference type="ARBA" id="ARBA00013200"/>
    </source>
</evidence>
<dbReference type="PANTHER" id="PTHR34148:SF1">
    <property type="entry name" value="ADENOSYLCOBINAMIDE-GDP RIBAZOLETRANSFERASE"/>
    <property type="match status" value="1"/>
</dbReference>
<evidence type="ECO:0000256" key="13">
    <source>
        <dbReference type="ARBA" id="ARBA00023136"/>
    </source>
</evidence>
<dbReference type="Proteomes" id="UP001196980">
    <property type="component" value="Unassembled WGS sequence"/>
</dbReference>
<dbReference type="HAMAP" id="MF_00719">
    <property type="entry name" value="CobS"/>
    <property type="match status" value="1"/>
</dbReference>
<evidence type="ECO:0000256" key="12">
    <source>
        <dbReference type="ARBA" id="ARBA00022989"/>
    </source>
</evidence>
<accession>A0ABS6S033</accession>
<keyword evidence="9 19" id="KW-0808">Transferase</keyword>
<evidence type="ECO:0000256" key="17">
    <source>
        <dbReference type="ARBA" id="ARBA00048623"/>
    </source>
</evidence>
<keyword evidence="13 19" id="KW-0472">Membrane</keyword>
<protein>
    <recommendedName>
        <fullName evidence="6 19">Adenosylcobinamide-GDP ribazoletransferase</fullName>
        <ecNumber evidence="5 19">2.7.8.26</ecNumber>
    </recommendedName>
    <alternativeName>
        <fullName evidence="16 19">Cobalamin synthase</fullName>
    </alternativeName>
    <alternativeName>
        <fullName evidence="15 19">Cobalamin-5'-phosphate synthase</fullName>
    </alternativeName>
</protein>
<keyword evidence="10 19" id="KW-0812">Transmembrane</keyword>
<evidence type="ECO:0000256" key="7">
    <source>
        <dbReference type="ARBA" id="ARBA00022475"/>
    </source>
</evidence>
<feature type="transmembrane region" description="Helical" evidence="19">
    <location>
        <begin position="92"/>
        <end position="110"/>
    </location>
</feature>
<evidence type="ECO:0000313" key="21">
    <source>
        <dbReference type="Proteomes" id="UP001196980"/>
    </source>
</evidence>
<comment type="subcellular location">
    <subcellularLocation>
        <location evidence="2 19">Cell membrane</location>
        <topology evidence="2 19">Multi-pass membrane protein</topology>
    </subcellularLocation>
</comment>
<evidence type="ECO:0000256" key="6">
    <source>
        <dbReference type="ARBA" id="ARBA00015850"/>
    </source>
</evidence>
<comment type="similarity">
    <text evidence="4 19">Belongs to the CobS family.</text>
</comment>
<evidence type="ECO:0000256" key="15">
    <source>
        <dbReference type="ARBA" id="ARBA00032605"/>
    </source>
</evidence>
<feature type="transmembrane region" description="Helical" evidence="19">
    <location>
        <begin position="158"/>
        <end position="175"/>
    </location>
</feature>
<reference evidence="20 21" key="1">
    <citation type="journal article" date="2020" name="J Geophys Res Biogeosci">
        <title>Magnetotaxis as an Adaptation to Enable Bacterial Shuttling of Microbial Sulfur and Sulfur Cycling Across Aquatic Oxic#Anoxic Interfaces.</title>
        <authorList>
            <person name="Li J."/>
            <person name="Liu P."/>
            <person name="Wang J."/>
            <person name="Roberts A.P."/>
            <person name="Pan Y."/>
        </authorList>
    </citation>
    <scope>NUCLEOTIDE SEQUENCE [LARGE SCALE GENOMIC DNA]</scope>
    <source>
        <strain evidence="20 21">MYR-1_YQ</strain>
    </source>
</reference>
<feature type="transmembrane region" description="Helical" evidence="19">
    <location>
        <begin position="117"/>
        <end position="138"/>
    </location>
</feature>
<name>A0ABS6S033_9BACT</name>
<evidence type="ECO:0000256" key="19">
    <source>
        <dbReference type="HAMAP-Rule" id="MF_00719"/>
    </source>
</evidence>
<gene>
    <name evidence="19" type="primary">cobS</name>
    <name evidence="20" type="ORF">HWQ67_11570</name>
</gene>
<keyword evidence="11 19" id="KW-0460">Magnesium</keyword>
<comment type="catalytic activity">
    <reaction evidence="18 19">
        <text>alpha-ribazole 5'-phosphate + adenosylcob(III)inamide-GDP = adenosylcob(III)alamin 5'-phosphate + GMP + H(+)</text>
        <dbReference type="Rhea" id="RHEA:23560"/>
        <dbReference type="ChEBI" id="CHEBI:15378"/>
        <dbReference type="ChEBI" id="CHEBI:57918"/>
        <dbReference type="ChEBI" id="CHEBI:58115"/>
        <dbReference type="ChEBI" id="CHEBI:60487"/>
        <dbReference type="ChEBI" id="CHEBI:60493"/>
        <dbReference type="EC" id="2.7.8.26"/>
    </reaction>
</comment>
<evidence type="ECO:0000256" key="8">
    <source>
        <dbReference type="ARBA" id="ARBA00022573"/>
    </source>
</evidence>
<evidence type="ECO:0000256" key="11">
    <source>
        <dbReference type="ARBA" id="ARBA00022842"/>
    </source>
</evidence>
<dbReference type="Pfam" id="PF02654">
    <property type="entry name" value="CobS"/>
    <property type="match status" value="1"/>
</dbReference>
<feature type="transmembrane region" description="Helical" evidence="19">
    <location>
        <begin position="20"/>
        <end position="37"/>
    </location>
</feature>
<keyword evidence="7 19" id="KW-1003">Cell membrane</keyword>
<dbReference type="EMBL" id="JABXWD010000216">
    <property type="protein sequence ID" value="MBV6342225.1"/>
    <property type="molecule type" value="Genomic_DNA"/>
</dbReference>
<comment type="catalytic activity">
    <reaction evidence="17 19">
        <text>alpha-ribazole + adenosylcob(III)inamide-GDP = adenosylcob(III)alamin + GMP + H(+)</text>
        <dbReference type="Rhea" id="RHEA:16049"/>
        <dbReference type="ChEBI" id="CHEBI:10329"/>
        <dbReference type="ChEBI" id="CHEBI:15378"/>
        <dbReference type="ChEBI" id="CHEBI:18408"/>
        <dbReference type="ChEBI" id="CHEBI:58115"/>
        <dbReference type="ChEBI" id="CHEBI:60487"/>
        <dbReference type="EC" id="2.7.8.26"/>
    </reaction>
</comment>